<dbReference type="PANTHER" id="PTHR12902:SF1">
    <property type="entry name" value="WISKOTT-ALDRICH SYNDROME PROTEIN FAMILY MEMBER"/>
    <property type="match status" value="1"/>
</dbReference>
<dbReference type="InterPro" id="IPR003124">
    <property type="entry name" value="WH2_dom"/>
</dbReference>
<feature type="region of interest" description="Disordered" evidence="3">
    <location>
        <begin position="399"/>
        <end position="418"/>
    </location>
</feature>
<feature type="region of interest" description="Disordered" evidence="3">
    <location>
        <begin position="436"/>
        <end position="512"/>
    </location>
</feature>
<feature type="compositionally biased region" description="Low complexity" evidence="3">
    <location>
        <begin position="494"/>
        <end position="508"/>
    </location>
</feature>
<feature type="region of interest" description="Disordered" evidence="3">
    <location>
        <begin position="331"/>
        <end position="354"/>
    </location>
</feature>
<dbReference type="Gene3D" id="1.20.5.340">
    <property type="match status" value="1"/>
</dbReference>
<feature type="region of interest" description="Disordered" evidence="3">
    <location>
        <begin position="858"/>
        <end position="884"/>
    </location>
</feature>
<evidence type="ECO:0000259" key="4">
    <source>
        <dbReference type="PROSITE" id="PS51082"/>
    </source>
</evidence>
<keyword evidence="2" id="KW-0963">Cytoplasm</keyword>
<evidence type="ECO:0000256" key="2">
    <source>
        <dbReference type="RuleBase" id="RU367034"/>
    </source>
</evidence>
<gene>
    <name evidence="5" type="primary">SCAR2_0</name>
    <name evidence="5" type="ORF">CK203_053850</name>
</gene>
<dbReference type="EMBL" id="QGNW01000362">
    <property type="protein sequence ID" value="RVW74802.1"/>
    <property type="molecule type" value="Genomic_DNA"/>
</dbReference>
<accession>A0A438GRJ2</accession>
<comment type="similarity">
    <text evidence="1 2">Belongs to the SCAR/WAVE family.</text>
</comment>
<feature type="compositionally biased region" description="Polar residues" evidence="3">
    <location>
        <begin position="470"/>
        <end position="485"/>
    </location>
</feature>
<reference evidence="5 6" key="1">
    <citation type="journal article" date="2018" name="PLoS Genet.">
        <title>Population sequencing reveals clonal diversity and ancestral inbreeding in the grapevine cultivar Chardonnay.</title>
        <authorList>
            <person name="Roach M.J."/>
            <person name="Johnson D.L."/>
            <person name="Bohlmann J."/>
            <person name="van Vuuren H.J."/>
            <person name="Jones S.J."/>
            <person name="Pretorius I.S."/>
            <person name="Schmidt S.A."/>
            <person name="Borneman A.R."/>
        </authorList>
    </citation>
    <scope>NUCLEOTIDE SEQUENCE [LARGE SCALE GENOMIC DNA]</scope>
    <source>
        <strain evidence="6">cv. Chardonnay</strain>
        <tissue evidence="5">Leaf</tissue>
    </source>
</reference>
<evidence type="ECO:0000313" key="5">
    <source>
        <dbReference type="EMBL" id="RVW74802.1"/>
    </source>
</evidence>
<organism evidence="5 6">
    <name type="scientific">Vitis vinifera</name>
    <name type="common">Grape</name>
    <dbReference type="NCBI Taxonomy" id="29760"/>
    <lineage>
        <taxon>Eukaryota</taxon>
        <taxon>Viridiplantae</taxon>
        <taxon>Streptophyta</taxon>
        <taxon>Embryophyta</taxon>
        <taxon>Tracheophyta</taxon>
        <taxon>Spermatophyta</taxon>
        <taxon>Magnoliopsida</taxon>
        <taxon>eudicotyledons</taxon>
        <taxon>Gunneridae</taxon>
        <taxon>Pentapetalae</taxon>
        <taxon>rosids</taxon>
        <taxon>Vitales</taxon>
        <taxon>Vitaceae</taxon>
        <taxon>Viteae</taxon>
        <taxon>Vitis</taxon>
    </lineage>
</organism>
<dbReference type="GO" id="GO:0030036">
    <property type="term" value="P:actin cytoskeleton organization"/>
    <property type="evidence" value="ECO:0007669"/>
    <property type="project" value="UniProtKB-UniRule"/>
</dbReference>
<keyword evidence="2" id="KW-0206">Cytoskeleton</keyword>
<keyword evidence="2" id="KW-0009">Actin-binding</keyword>
<evidence type="ECO:0000313" key="6">
    <source>
        <dbReference type="Proteomes" id="UP000288805"/>
    </source>
</evidence>
<proteinExistence type="inferred from homology"/>
<comment type="caution">
    <text evidence="5">The sequence shown here is derived from an EMBL/GenBank/DDBJ whole genome shotgun (WGS) entry which is preliminary data.</text>
</comment>
<dbReference type="PANTHER" id="PTHR12902">
    <property type="entry name" value="WASP-1"/>
    <property type="match status" value="1"/>
</dbReference>
<evidence type="ECO:0000256" key="3">
    <source>
        <dbReference type="SAM" id="MobiDB-lite"/>
    </source>
</evidence>
<dbReference type="Gene3D" id="6.10.280.150">
    <property type="match status" value="2"/>
</dbReference>
<comment type="subcellular location">
    <subcellularLocation>
        <location evidence="2">Cytoplasm</location>
        <location evidence="2">Cytoskeleton</location>
    </subcellularLocation>
</comment>
<comment type="function">
    <text evidence="2">Involved in regulation of actin and microtubule organization. Part of a WAVE complex that activates the Arp2/3 complex.</text>
</comment>
<feature type="compositionally biased region" description="Basic and acidic residues" evidence="3">
    <location>
        <begin position="399"/>
        <end position="416"/>
    </location>
</feature>
<feature type="domain" description="WH2" evidence="4">
    <location>
        <begin position="1594"/>
        <end position="1612"/>
    </location>
</feature>
<evidence type="ECO:0000256" key="1">
    <source>
        <dbReference type="ARBA" id="ARBA00006993"/>
    </source>
</evidence>
<protein>
    <recommendedName>
        <fullName evidence="2">Protein SCAR</fullName>
    </recommendedName>
    <alternativeName>
        <fullName evidence="2">Protein WAVE</fullName>
    </alternativeName>
</protein>
<feature type="compositionally biased region" description="Polar residues" evidence="3">
    <location>
        <begin position="331"/>
        <end position="348"/>
    </location>
</feature>
<dbReference type="Proteomes" id="UP000288805">
    <property type="component" value="Unassembled WGS sequence"/>
</dbReference>
<dbReference type="GO" id="GO:0003779">
    <property type="term" value="F:actin binding"/>
    <property type="evidence" value="ECO:0007669"/>
    <property type="project" value="UniProtKB-UniRule"/>
</dbReference>
<sequence>MPLTRYQVRNQYSLADPELFRAADKDDPEALLEGVAMAGLVGVLRQLGDLAEFAAEIFHDLHEEVMVTAARGHGLMVRVQQLEAEFPLIERAFLSQTNHSSFFYNAGVDWHPNLHADQNLITRGDLPRFVMDSYEECRGPPRLFLLDKFDVAGAGACLKRYTDPSFFKAESASSGAVKLQVQREKKIRKGKFLEGISGAAAYGDWIMMKLRKSVSSVNLRYQALIRKDIAGGMEKPQRFYQQHMPMQIASVVLVDRVENGTDGPARLVKLKKRQLNESPFDSKTGRSYMEQFLETHSPEQEVVHEICVSPPSLKLASNSGHEPGLEILEISTVSPSKESLQRKSSSPRGQEKVQRPFMDEVVEEAIDGAILKVPESNPEGETDKISSIYKVPDEREVQVDGESKIEGNVDGYHSDDVTSDNYMDALNTMESEMETDIENKPKNKMGFLNVKKHGTDSDANEENQELGAQFSDSQSNGDSTPSGDGSSLCKKGRSSISNSDISNLSENSPSNGDGAVEVFPCTDICVDEIVDVPSNHLSINEESKPKSHEHVVPNDTCIDVTDVHGYRSEFVEASCTSSPKDLNVMLPPVDCGKSLKEVSVVEPELDGTSCDHIKPGTEFSNAVDNETDLGDRLSDASHLKSKLDGADPNVFSDALLHLSNVSDLDPKKGSSDMSNVSSWTDDDFFRVSAQAQSHPVDESYGGNPNFLSDVLQFMSNAPDLAPEKESSDNFVNEVLQTECGNDNSTEMLVHGKIDSPKPITSPAEDQLLGSTLSGSLPDCSPASIACDADVKPVCIVSKIDDNVPENGFNLQNSTPVADMPQTLTLTEQWSSEITGGGPQLELDISEMHVSSSGEKMKLEGVSGASDGDETHGSTGNEDTVGRTSIPLQFSSDHPNYPGLGDHILSSDMVTETVKAETVAVGAATGANSEDDIPSNNQNCLVPKDLLISDDSIPETVQAEPVAVAAAAASGAGSEDDFPFGHPNYPDPKDHLSLDDLVTESVPATHLVSTAACDDEVDDVNNVICPSLDLIESPDRNILNLQETLRREMEINKAVPPEYDIESDAPKEVNQLAAALTDLDSNPGITGAYGHSNSELLNDVPDSWLAEQYQDSLHLTSSKQINQDLNSQVAPHQIHLGENSERLVSSPSHYFPEPGVPSEQVLDVQADDISVEYLHADEARLNPSNLQSTQIHTSNRIEQESCFDASSKSCPKDFSSEPLVSEFPLQSAGKKLESSKPAVDPSEVPFPRFGLLPEATQVNPDGMPPLPPMQWRMGKFQHGLALFPPIPPPIADVKDHLVSPALEGETVQPGKHVLPLSMVVDEKLHSSEYFSGNLVQPSSILLQMPTKVNGENSHQNFLPPEGTQDLSPLLRQSSCGERPDHGLLASEEEMVLPSLNLFLPVQTVEDVTSRHAPAPVSLDGQLIPSLDHFAPEPDLEDNKFQHARQNSEEEIVNPPKTFVRTVEDTTSRHAPASLQGELIQPLDHLAPEPALEQNKLQGTCQNSEGDHPKTFVLPQTMGDEQLEYPSQTSKEETEWLSYSDAIAPASVDGKLNGNPSVKLPRPRDPLIEAVASHDKRTLRKVTERARPQIGPKVDERDSLLEQIRAKSFNLKPAAVPRPSIQGPRTNLKVAAMLEKANAIRQALAGSDEDDDEDSWSDS</sequence>
<feature type="compositionally biased region" description="Polar residues" evidence="3">
    <location>
        <begin position="872"/>
        <end position="884"/>
    </location>
</feature>
<dbReference type="InterPro" id="IPR028288">
    <property type="entry name" value="SCAR/WAVE_fam"/>
</dbReference>
<dbReference type="GO" id="GO:0005856">
    <property type="term" value="C:cytoskeleton"/>
    <property type="evidence" value="ECO:0007669"/>
    <property type="project" value="UniProtKB-SubCell"/>
</dbReference>
<name>A0A438GRJ2_VITVI</name>
<dbReference type="PROSITE" id="PS51082">
    <property type="entry name" value="WH2"/>
    <property type="match status" value="1"/>
</dbReference>